<evidence type="ECO:0000256" key="1">
    <source>
        <dbReference type="SAM" id="Phobius"/>
    </source>
</evidence>
<name>Q7VCK8_PROMA</name>
<dbReference type="EMBL" id="AE017126">
    <property type="protein sequence ID" value="AAP99776.1"/>
    <property type="molecule type" value="Genomic_DNA"/>
</dbReference>
<keyword evidence="1" id="KW-0812">Transmembrane</keyword>
<sequence length="125" mass="14166">MEAYIYLIKNGDLYNIGTSNNLQKTQDMLGPGELCASLKTKDAISICRNLHLSYSDVRLPKSDYFRLSKSQLIECKLMLRAEGSDNYFQPIFRGRVAIVSFLTSWLVLSGLIIKLGIDPILEKLF</sequence>
<protein>
    <submittedName>
        <fullName evidence="3">Uncharacterized conserved protein</fullName>
    </submittedName>
</protein>
<feature type="domain" description="Bacteriophage T5 Orf172 DNA-binding" evidence="2">
    <location>
        <begin position="8"/>
        <end position="79"/>
    </location>
</feature>
<reference evidence="3 4" key="1">
    <citation type="journal article" date="2003" name="Proc. Natl. Acad. Sci. U.S.A.">
        <title>Genome sequence of the cyanobacterium Prochlorococcus marinus SS120, a nearly minimal oxyphototrophic genome.</title>
        <authorList>
            <person name="Dufresne A."/>
            <person name="Salanoubat M."/>
            <person name="Partensky F."/>
            <person name="Artiguenave F."/>
            <person name="Axmann I.M."/>
            <person name="Barbe V."/>
            <person name="Duprat S."/>
            <person name="Galperin M.Y."/>
            <person name="Koonin E.V."/>
            <person name="Le Gall F."/>
            <person name="Makarova K.S."/>
            <person name="Ostrowski M."/>
            <person name="Oztas S."/>
            <person name="Robert C."/>
            <person name="Rogozin I.B."/>
            <person name="Scanlan D.J."/>
            <person name="Tandeau de Marsac N."/>
            <person name="Weissenbach J."/>
            <person name="Wincker P."/>
            <person name="Wolf Y.I."/>
            <person name="Hess W.R."/>
        </authorList>
    </citation>
    <scope>NUCLEOTIDE SEQUENCE [LARGE SCALE GENOMIC DNA]</scope>
    <source>
        <strain evidence="4">SARG / CCMP1375 / SS120</strain>
    </source>
</reference>
<accession>Q7VCK8</accession>
<evidence type="ECO:0000259" key="2">
    <source>
        <dbReference type="SMART" id="SM00974"/>
    </source>
</evidence>
<dbReference type="EnsemblBacteria" id="AAP99776">
    <property type="protein sequence ID" value="AAP99776"/>
    <property type="gene ID" value="Pro_0732"/>
</dbReference>
<gene>
    <name evidence="3" type="ordered locus">Pro_0732</name>
</gene>
<proteinExistence type="predicted"/>
<keyword evidence="1" id="KW-0472">Membrane</keyword>
<keyword evidence="4" id="KW-1185">Reference proteome</keyword>
<dbReference type="STRING" id="167539.Pro_0732"/>
<feature type="transmembrane region" description="Helical" evidence="1">
    <location>
        <begin position="96"/>
        <end position="117"/>
    </location>
</feature>
<dbReference type="OrthoDB" id="541464at2"/>
<dbReference type="InterPro" id="IPR018306">
    <property type="entry name" value="Phage_T5_Orf172_DNA-bd"/>
</dbReference>
<dbReference type="HOGENOM" id="CLU_1990683_0_0_3"/>
<dbReference type="Proteomes" id="UP000001420">
    <property type="component" value="Chromosome"/>
</dbReference>
<evidence type="ECO:0000313" key="3">
    <source>
        <dbReference type="EMBL" id="AAP99776.1"/>
    </source>
</evidence>
<dbReference type="AlphaFoldDB" id="Q7VCK8"/>
<keyword evidence="1" id="KW-1133">Transmembrane helix</keyword>
<dbReference type="SMART" id="SM00974">
    <property type="entry name" value="T5orf172"/>
    <property type="match status" value="1"/>
</dbReference>
<dbReference type="Pfam" id="PF10544">
    <property type="entry name" value="T5orf172"/>
    <property type="match status" value="1"/>
</dbReference>
<dbReference type="PATRIC" id="fig|167539.5.peg.774"/>
<dbReference type="RefSeq" id="WP_011124884.1">
    <property type="nucleotide sequence ID" value="NC_005042.1"/>
</dbReference>
<organism evidence="3 4">
    <name type="scientific">Prochlorococcus marinus (strain SARG / CCMP1375 / SS120)</name>
    <dbReference type="NCBI Taxonomy" id="167539"/>
    <lineage>
        <taxon>Bacteria</taxon>
        <taxon>Bacillati</taxon>
        <taxon>Cyanobacteriota</taxon>
        <taxon>Cyanophyceae</taxon>
        <taxon>Synechococcales</taxon>
        <taxon>Prochlorococcaceae</taxon>
        <taxon>Prochlorococcus</taxon>
    </lineage>
</organism>
<evidence type="ECO:0000313" key="4">
    <source>
        <dbReference type="Proteomes" id="UP000001420"/>
    </source>
</evidence>
<dbReference type="KEGG" id="pma:Pro_0732"/>